<reference evidence="1 2" key="1">
    <citation type="journal article" date="2016" name="Mol. Biol. Evol.">
        <title>Comparative Genomics of Early-Diverging Mushroom-Forming Fungi Provides Insights into the Origins of Lignocellulose Decay Capabilities.</title>
        <authorList>
            <person name="Nagy L.G."/>
            <person name="Riley R."/>
            <person name="Tritt A."/>
            <person name="Adam C."/>
            <person name="Daum C."/>
            <person name="Floudas D."/>
            <person name="Sun H."/>
            <person name="Yadav J.S."/>
            <person name="Pangilinan J."/>
            <person name="Larsson K.H."/>
            <person name="Matsuura K."/>
            <person name="Barry K."/>
            <person name="Labutti K."/>
            <person name="Kuo R."/>
            <person name="Ohm R.A."/>
            <person name="Bhattacharya S.S."/>
            <person name="Shirouzu T."/>
            <person name="Yoshinaga Y."/>
            <person name="Martin F.M."/>
            <person name="Grigoriev I.V."/>
            <person name="Hibbett D.S."/>
        </authorList>
    </citation>
    <scope>NUCLEOTIDE SEQUENCE [LARGE SCALE GENOMIC DNA]</scope>
    <source>
        <strain evidence="1 2">CBS 109695</strain>
    </source>
</reference>
<gene>
    <name evidence="1" type="ORF">FIBSPDRAFT_296384</name>
</gene>
<protein>
    <submittedName>
        <fullName evidence="1">Uncharacterized protein</fullName>
    </submittedName>
</protein>
<name>A0A167XA73_9AGAM</name>
<dbReference type="AlphaFoldDB" id="A0A167XA73"/>
<sequence length="79" mass="8781">MLLARSFDNKRRIAKGASLVVGLLWYCFIRSARPVRGSARSVCICVGAPYYVVPVDAETLSAELARSTPCPRGRRRRGR</sequence>
<dbReference type="EMBL" id="KV417765">
    <property type="protein sequence ID" value="KZP06997.1"/>
    <property type="molecule type" value="Genomic_DNA"/>
</dbReference>
<organism evidence="1 2">
    <name type="scientific">Athelia psychrophila</name>
    <dbReference type="NCBI Taxonomy" id="1759441"/>
    <lineage>
        <taxon>Eukaryota</taxon>
        <taxon>Fungi</taxon>
        <taxon>Dikarya</taxon>
        <taxon>Basidiomycota</taxon>
        <taxon>Agaricomycotina</taxon>
        <taxon>Agaricomycetes</taxon>
        <taxon>Agaricomycetidae</taxon>
        <taxon>Atheliales</taxon>
        <taxon>Atheliaceae</taxon>
        <taxon>Athelia</taxon>
    </lineage>
</organism>
<evidence type="ECO:0000313" key="2">
    <source>
        <dbReference type="Proteomes" id="UP000076532"/>
    </source>
</evidence>
<dbReference type="Proteomes" id="UP000076532">
    <property type="component" value="Unassembled WGS sequence"/>
</dbReference>
<evidence type="ECO:0000313" key="1">
    <source>
        <dbReference type="EMBL" id="KZP06997.1"/>
    </source>
</evidence>
<keyword evidence="2" id="KW-1185">Reference proteome</keyword>
<proteinExistence type="predicted"/>
<accession>A0A167XA73</accession>